<comment type="caution">
    <text evidence="5">The sequence shown here is derived from an EMBL/GenBank/DDBJ whole genome shotgun (WGS) entry which is preliminary data.</text>
</comment>
<organism evidence="5 6">
    <name type="scientific">Companilactobacillus huachuanensis</name>
    <dbReference type="NCBI Taxonomy" id="2559914"/>
    <lineage>
        <taxon>Bacteria</taxon>
        <taxon>Bacillati</taxon>
        <taxon>Bacillota</taxon>
        <taxon>Bacilli</taxon>
        <taxon>Lactobacillales</taxon>
        <taxon>Lactobacillaceae</taxon>
        <taxon>Companilactobacillus</taxon>
    </lineage>
</organism>
<reference evidence="6" key="1">
    <citation type="journal article" date="2019" name="Int. J. Syst. Evol. Microbiol.">
        <title>The Global Catalogue of Microorganisms (GCM) 10K type strain sequencing project: providing services to taxonomists for standard genome sequencing and annotation.</title>
        <authorList>
            <consortium name="The Broad Institute Genomics Platform"/>
            <consortium name="The Broad Institute Genome Sequencing Center for Infectious Disease"/>
            <person name="Wu L."/>
            <person name="Ma J."/>
        </authorList>
    </citation>
    <scope>NUCLEOTIDE SEQUENCE [LARGE SCALE GENOMIC DNA]</scope>
    <source>
        <strain evidence="6">CCM 8927</strain>
    </source>
</reference>
<dbReference type="Proteomes" id="UP001596288">
    <property type="component" value="Unassembled WGS sequence"/>
</dbReference>
<dbReference type="InterPro" id="IPR014710">
    <property type="entry name" value="RmlC-like_jellyroll"/>
</dbReference>
<dbReference type="PANTHER" id="PTHR43280">
    <property type="entry name" value="ARAC-FAMILY TRANSCRIPTIONAL REGULATOR"/>
    <property type="match status" value="1"/>
</dbReference>
<dbReference type="InterPro" id="IPR009057">
    <property type="entry name" value="Homeodomain-like_sf"/>
</dbReference>
<protein>
    <submittedName>
        <fullName evidence="5">Helix-turn-helix domain-containing protein</fullName>
    </submittedName>
</protein>
<evidence type="ECO:0000256" key="1">
    <source>
        <dbReference type="ARBA" id="ARBA00023015"/>
    </source>
</evidence>
<keyword evidence="6" id="KW-1185">Reference proteome</keyword>
<dbReference type="SMART" id="SM00342">
    <property type="entry name" value="HTH_ARAC"/>
    <property type="match status" value="1"/>
</dbReference>
<keyword evidence="2" id="KW-0238">DNA-binding</keyword>
<evidence type="ECO:0000256" key="2">
    <source>
        <dbReference type="ARBA" id="ARBA00023125"/>
    </source>
</evidence>
<dbReference type="PROSITE" id="PS01124">
    <property type="entry name" value="HTH_ARAC_FAMILY_2"/>
    <property type="match status" value="1"/>
</dbReference>
<dbReference type="Pfam" id="PF12833">
    <property type="entry name" value="HTH_18"/>
    <property type="match status" value="1"/>
</dbReference>
<dbReference type="InterPro" id="IPR003313">
    <property type="entry name" value="AraC-bd"/>
</dbReference>
<name>A0ABW1RKI0_9LACO</name>
<dbReference type="Gene3D" id="2.60.120.10">
    <property type="entry name" value="Jelly Rolls"/>
    <property type="match status" value="1"/>
</dbReference>
<evidence type="ECO:0000313" key="5">
    <source>
        <dbReference type="EMBL" id="MFC6175618.1"/>
    </source>
</evidence>
<proteinExistence type="predicted"/>
<feature type="domain" description="HTH araC/xylS-type" evidence="4">
    <location>
        <begin position="179"/>
        <end position="277"/>
    </location>
</feature>
<dbReference type="InterPro" id="IPR037923">
    <property type="entry name" value="HTH-like"/>
</dbReference>
<dbReference type="InterPro" id="IPR018060">
    <property type="entry name" value="HTH_AraC"/>
</dbReference>
<dbReference type="EMBL" id="JBHSSF010000007">
    <property type="protein sequence ID" value="MFC6175618.1"/>
    <property type="molecule type" value="Genomic_DNA"/>
</dbReference>
<evidence type="ECO:0000256" key="3">
    <source>
        <dbReference type="ARBA" id="ARBA00023163"/>
    </source>
</evidence>
<keyword evidence="3" id="KW-0804">Transcription</keyword>
<dbReference type="SUPFAM" id="SSF51215">
    <property type="entry name" value="Regulatory protein AraC"/>
    <property type="match status" value="1"/>
</dbReference>
<dbReference type="SUPFAM" id="SSF46689">
    <property type="entry name" value="Homeodomain-like"/>
    <property type="match status" value="2"/>
</dbReference>
<gene>
    <name evidence="5" type="ORF">ACFQAV_02155</name>
</gene>
<evidence type="ECO:0000259" key="4">
    <source>
        <dbReference type="PROSITE" id="PS01124"/>
    </source>
</evidence>
<dbReference type="Gene3D" id="1.10.10.60">
    <property type="entry name" value="Homeodomain-like"/>
    <property type="match status" value="2"/>
</dbReference>
<dbReference type="RefSeq" id="WP_137611111.1">
    <property type="nucleotide sequence ID" value="NZ_BJDF01000007.1"/>
</dbReference>
<accession>A0ABW1RKI0</accession>
<evidence type="ECO:0000313" key="6">
    <source>
        <dbReference type="Proteomes" id="UP001596288"/>
    </source>
</evidence>
<dbReference type="Pfam" id="PF02311">
    <property type="entry name" value="AraC_binding"/>
    <property type="match status" value="1"/>
</dbReference>
<keyword evidence="1" id="KW-0805">Transcription regulation</keyword>
<dbReference type="CDD" id="cd02208">
    <property type="entry name" value="cupin_RmlC-like"/>
    <property type="match status" value="1"/>
</dbReference>
<sequence length="284" mass="33556">MATPMELLEFDYINPIKCIYHRPIGKKFIVPHWHEAIEICYVAKGNPGTMFIEDQEYQLKAGDVYIINSRLIHSFNTFITDDQRIVTLLINYDWLKHCLPQTVKQKSFDLIKLPNNGNQIPAFNELINLINNTKDFQTEEPSEDNHLNQLSTSIELISVLVKNFTLDKELKHDIPEVISQIIAEFHEQYQNEIQLSDMAKKYNYSYAYFSKMFKKYLGLSPKKYLTHLRVQKASELIENTDNRFTEIVTETGFPDEKSFYAAFKDRYHQTPLEYRRQLRLVSKR</sequence>
<dbReference type="PANTHER" id="PTHR43280:SF2">
    <property type="entry name" value="HTH-TYPE TRANSCRIPTIONAL REGULATOR EXSA"/>
    <property type="match status" value="1"/>
</dbReference>